<dbReference type="PATRIC" id="fig|319653.3.peg.1789"/>
<dbReference type="PRINTS" id="PR00598">
    <property type="entry name" value="HTHMARR"/>
</dbReference>
<keyword evidence="8" id="KW-1185">Reference proteome</keyword>
<gene>
    <name evidence="5" type="ORF">IV87_GL001758</name>
    <name evidence="6" type="ORF">SAMN04487973_101252</name>
</gene>
<name>A0A0R2K981_9LACO</name>
<dbReference type="GeneID" id="76043135"/>
<dbReference type="EMBL" id="FOGK01000001">
    <property type="protein sequence ID" value="SER08541.1"/>
    <property type="molecule type" value="Genomic_DNA"/>
</dbReference>
<dbReference type="GO" id="GO:0003700">
    <property type="term" value="F:DNA-binding transcription factor activity"/>
    <property type="evidence" value="ECO:0007669"/>
    <property type="project" value="InterPro"/>
</dbReference>
<dbReference type="PROSITE" id="PS50995">
    <property type="entry name" value="HTH_MARR_2"/>
    <property type="match status" value="1"/>
</dbReference>
<dbReference type="GO" id="GO:0003677">
    <property type="term" value="F:DNA binding"/>
    <property type="evidence" value="ECO:0007669"/>
    <property type="project" value="UniProtKB-KW"/>
</dbReference>
<dbReference type="PROSITE" id="PS01117">
    <property type="entry name" value="HTH_MARR_1"/>
    <property type="match status" value="1"/>
</dbReference>
<dbReference type="InterPro" id="IPR023187">
    <property type="entry name" value="Tscrpt_reg_MarR-type_CS"/>
</dbReference>
<keyword evidence="2 6" id="KW-0238">DNA-binding</keyword>
<keyword evidence="3" id="KW-0804">Transcription</keyword>
<dbReference type="EMBL" id="JQBY01000005">
    <property type="protein sequence ID" value="KRN83047.1"/>
    <property type="molecule type" value="Genomic_DNA"/>
</dbReference>
<reference evidence="6 8" key="2">
    <citation type="submission" date="2016-10" db="EMBL/GenBank/DDBJ databases">
        <authorList>
            <person name="Varghese N."/>
            <person name="Submissions S."/>
        </authorList>
    </citation>
    <scope>NUCLEOTIDE SEQUENCE [LARGE SCALE GENOMIC DNA]</scope>
    <source>
        <strain evidence="6 8">CGMCC 1.3889</strain>
    </source>
</reference>
<feature type="domain" description="HTH marR-type" evidence="4">
    <location>
        <begin position="3"/>
        <end position="135"/>
    </location>
</feature>
<proteinExistence type="predicted"/>
<dbReference type="Proteomes" id="UP000051749">
    <property type="component" value="Unassembled WGS sequence"/>
</dbReference>
<dbReference type="InterPro" id="IPR000835">
    <property type="entry name" value="HTH_MarR-typ"/>
</dbReference>
<keyword evidence="1" id="KW-0805">Transcription regulation</keyword>
<comment type="caution">
    <text evidence="5">The sequence shown here is derived from an EMBL/GenBank/DDBJ whole genome shotgun (WGS) entry which is preliminary data.</text>
</comment>
<evidence type="ECO:0000256" key="3">
    <source>
        <dbReference type="ARBA" id="ARBA00023163"/>
    </source>
</evidence>
<dbReference type="Gene3D" id="1.10.10.10">
    <property type="entry name" value="Winged helix-like DNA-binding domain superfamily/Winged helix DNA-binding domain"/>
    <property type="match status" value="1"/>
</dbReference>
<dbReference type="Pfam" id="PF01047">
    <property type="entry name" value="MarR"/>
    <property type="match status" value="1"/>
</dbReference>
<dbReference type="SUPFAM" id="SSF46785">
    <property type="entry name" value="Winged helix' DNA-binding domain"/>
    <property type="match status" value="1"/>
</dbReference>
<evidence type="ECO:0000313" key="6">
    <source>
        <dbReference type="EMBL" id="SER08541.1"/>
    </source>
</evidence>
<accession>A0A0R2K981</accession>
<dbReference type="InterPro" id="IPR036388">
    <property type="entry name" value="WH-like_DNA-bd_sf"/>
</dbReference>
<evidence type="ECO:0000256" key="2">
    <source>
        <dbReference type="ARBA" id="ARBA00023125"/>
    </source>
</evidence>
<dbReference type="OrthoDB" id="6462103at2"/>
<dbReference type="STRING" id="319653.SAMN04487973_101252"/>
<dbReference type="SMART" id="SM00347">
    <property type="entry name" value="HTH_MARR"/>
    <property type="match status" value="1"/>
</dbReference>
<protein>
    <submittedName>
        <fullName evidence="6">DNA-binding transcriptional regulator, MarR family</fullName>
    </submittedName>
</protein>
<evidence type="ECO:0000259" key="4">
    <source>
        <dbReference type="PROSITE" id="PS50995"/>
    </source>
</evidence>
<evidence type="ECO:0000256" key="1">
    <source>
        <dbReference type="ARBA" id="ARBA00023015"/>
    </source>
</evidence>
<evidence type="ECO:0000313" key="8">
    <source>
        <dbReference type="Proteomes" id="UP000182818"/>
    </source>
</evidence>
<dbReference type="Proteomes" id="UP000182818">
    <property type="component" value="Unassembled WGS sequence"/>
</dbReference>
<organism evidence="5 7">
    <name type="scientific">Pediococcus ethanolidurans</name>
    <dbReference type="NCBI Taxonomy" id="319653"/>
    <lineage>
        <taxon>Bacteria</taxon>
        <taxon>Bacillati</taxon>
        <taxon>Bacillota</taxon>
        <taxon>Bacilli</taxon>
        <taxon>Lactobacillales</taxon>
        <taxon>Lactobacillaceae</taxon>
        <taxon>Pediococcus</taxon>
    </lineage>
</organism>
<dbReference type="RefSeq" id="WP_057805486.1">
    <property type="nucleotide sequence ID" value="NZ_BJYP01000003.1"/>
</dbReference>
<sequence>MDSTKLYRLIGSISRQSTTSVNQQVSQLGLDNNLFVYLMRIVENEGLSQVALVTMVRVDKTTLSRALNKLIAEGYIDKVTDPQNKKFKNLYPTKEGKEVYNHLYRIEQAYIQNALKDVSPSEQLTLGKTLEKIYNAL</sequence>
<dbReference type="PANTHER" id="PTHR42756:SF2">
    <property type="entry name" value="MARR FAMILY REGULATORY PROTEIN"/>
    <property type="match status" value="1"/>
</dbReference>
<evidence type="ECO:0000313" key="5">
    <source>
        <dbReference type="EMBL" id="KRN83047.1"/>
    </source>
</evidence>
<dbReference type="InterPro" id="IPR036390">
    <property type="entry name" value="WH_DNA-bd_sf"/>
</dbReference>
<reference evidence="5 7" key="1">
    <citation type="journal article" date="2015" name="Genome Announc.">
        <title>Expanding the biotechnology potential of lactobacilli through comparative genomics of 213 strains and associated genera.</title>
        <authorList>
            <person name="Sun Z."/>
            <person name="Harris H.M."/>
            <person name="McCann A."/>
            <person name="Guo C."/>
            <person name="Argimon S."/>
            <person name="Zhang W."/>
            <person name="Yang X."/>
            <person name="Jeffery I.B."/>
            <person name="Cooney J.C."/>
            <person name="Kagawa T.F."/>
            <person name="Liu W."/>
            <person name="Song Y."/>
            <person name="Salvetti E."/>
            <person name="Wrobel A."/>
            <person name="Rasinkangas P."/>
            <person name="Parkhill J."/>
            <person name="Rea M.C."/>
            <person name="O'Sullivan O."/>
            <person name="Ritari J."/>
            <person name="Douillard F.P."/>
            <person name="Paul Ross R."/>
            <person name="Yang R."/>
            <person name="Briner A.E."/>
            <person name="Felis G.E."/>
            <person name="de Vos W.M."/>
            <person name="Barrangou R."/>
            <person name="Klaenhammer T.R."/>
            <person name="Caufield P.W."/>
            <person name="Cui Y."/>
            <person name="Zhang H."/>
            <person name="O'Toole P.W."/>
        </authorList>
    </citation>
    <scope>NUCLEOTIDE SEQUENCE [LARGE SCALE GENOMIC DNA]</scope>
    <source>
        <strain evidence="5 7">DSM 22301</strain>
    </source>
</reference>
<dbReference type="PANTHER" id="PTHR42756">
    <property type="entry name" value="TRANSCRIPTIONAL REGULATOR, MARR"/>
    <property type="match status" value="1"/>
</dbReference>
<dbReference type="AlphaFoldDB" id="A0A0R2K981"/>
<evidence type="ECO:0000313" key="7">
    <source>
        <dbReference type="Proteomes" id="UP000051749"/>
    </source>
</evidence>